<dbReference type="EMBL" id="LWBO01000044">
    <property type="protein sequence ID" value="OQP42628.1"/>
    <property type="molecule type" value="Genomic_DNA"/>
</dbReference>
<dbReference type="RefSeq" id="WP_014220934.1">
    <property type="nucleotide sequence ID" value="NZ_LWBO01000044.1"/>
</dbReference>
<protein>
    <recommendedName>
        <fullName evidence="3">Fibronectin type-III domain-containing protein</fullName>
    </recommendedName>
</protein>
<gene>
    <name evidence="1" type="ORF">A4D02_13775</name>
</gene>
<comment type="caution">
    <text evidence="1">The sequence shown here is derived from an EMBL/GenBank/DDBJ whole genome shotgun (WGS) entry which is preliminary data.</text>
</comment>
<evidence type="ECO:0008006" key="3">
    <source>
        <dbReference type="Google" id="ProtNLM"/>
    </source>
</evidence>
<evidence type="ECO:0000313" key="2">
    <source>
        <dbReference type="Proteomes" id="UP000192277"/>
    </source>
</evidence>
<keyword evidence="2" id="KW-1185">Reference proteome</keyword>
<dbReference type="Proteomes" id="UP000192277">
    <property type="component" value="Unassembled WGS sequence"/>
</dbReference>
<organism evidence="1 2">
    <name type="scientific">Niastella koreensis</name>
    <dbReference type="NCBI Taxonomy" id="354356"/>
    <lineage>
        <taxon>Bacteria</taxon>
        <taxon>Pseudomonadati</taxon>
        <taxon>Bacteroidota</taxon>
        <taxon>Chitinophagia</taxon>
        <taxon>Chitinophagales</taxon>
        <taxon>Chitinophagaceae</taxon>
        <taxon>Niastella</taxon>
    </lineage>
</organism>
<sequence>MKVKIKKSYRYASDMESLKIANRVADSTKGNPSFPDAGPIQTRLEKVCGEYTGTINKAGRNDRTLAAVKNGKKAEMIGILDELADHVTAVSNGDPAKLLSSGFDISGIKAIDQNLAEVEKFTVELGGPGIAITRVKKVTGAKAYIHKCTPDPMTPDSVWITDTTTDRENTFTNLKSVSRYWFQVFVVGKDKQMKGSTLMSKVIQ</sequence>
<reference evidence="1 2" key="1">
    <citation type="submission" date="2016-04" db="EMBL/GenBank/DDBJ databases">
        <authorList>
            <person name="Chen L."/>
            <person name="Zhuang W."/>
            <person name="Wang G."/>
        </authorList>
    </citation>
    <scope>NUCLEOTIDE SEQUENCE [LARGE SCALE GENOMIC DNA]</scope>
    <source>
        <strain evidence="2">GR20</strain>
    </source>
</reference>
<evidence type="ECO:0000313" key="1">
    <source>
        <dbReference type="EMBL" id="OQP42628.1"/>
    </source>
</evidence>
<name>A0ABX3NS27_9BACT</name>
<proteinExistence type="predicted"/>
<accession>A0ABX3NS27</accession>